<reference evidence="1" key="1">
    <citation type="journal article" date="2019" name="bioRxiv">
        <title>The Genome of the Zebra Mussel, Dreissena polymorpha: A Resource for Invasive Species Research.</title>
        <authorList>
            <person name="McCartney M.A."/>
            <person name="Auch B."/>
            <person name="Kono T."/>
            <person name="Mallez S."/>
            <person name="Zhang Y."/>
            <person name="Obille A."/>
            <person name="Becker A."/>
            <person name="Abrahante J.E."/>
            <person name="Garbe J."/>
            <person name="Badalamenti J.P."/>
            <person name="Herman A."/>
            <person name="Mangelson H."/>
            <person name="Liachko I."/>
            <person name="Sullivan S."/>
            <person name="Sone E.D."/>
            <person name="Koren S."/>
            <person name="Silverstein K.A.T."/>
            <person name="Beckman K.B."/>
            <person name="Gohl D.M."/>
        </authorList>
    </citation>
    <scope>NUCLEOTIDE SEQUENCE</scope>
    <source>
        <strain evidence="1">Duluth1</strain>
        <tissue evidence="1">Whole animal</tissue>
    </source>
</reference>
<dbReference type="Proteomes" id="UP000828390">
    <property type="component" value="Unassembled WGS sequence"/>
</dbReference>
<proteinExistence type="predicted"/>
<dbReference type="EMBL" id="JAIWYP010000001">
    <property type="protein sequence ID" value="KAH3884786.1"/>
    <property type="molecule type" value="Genomic_DNA"/>
</dbReference>
<reference evidence="1" key="2">
    <citation type="submission" date="2020-11" db="EMBL/GenBank/DDBJ databases">
        <authorList>
            <person name="McCartney M.A."/>
            <person name="Auch B."/>
            <person name="Kono T."/>
            <person name="Mallez S."/>
            <person name="Becker A."/>
            <person name="Gohl D.M."/>
            <person name="Silverstein K.A.T."/>
            <person name="Koren S."/>
            <person name="Bechman K.B."/>
            <person name="Herman A."/>
            <person name="Abrahante J.E."/>
            <person name="Garbe J."/>
        </authorList>
    </citation>
    <scope>NUCLEOTIDE SEQUENCE</scope>
    <source>
        <strain evidence="1">Duluth1</strain>
        <tissue evidence="1">Whole animal</tissue>
    </source>
</reference>
<evidence type="ECO:0000313" key="1">
    <source>
        <dbReference type="EMBL" id="KAH3884786.1"/>
    </source>
</evidence>
<sequence>MGKTKDLSQRLVQYQRDERKTCRKDSSYIREMGKTKDLSQRLVLYQRDGSDERLVADTVQCITPSCQRITSR</sequence>
<protein>
    <submittedName>
        <fullName evidence="1">Uncharacterized protein</fullName>
    </submittedName>
</protein>
<gene>
    <name evidence="1" type="ORF">DPMN_008772</name>
</gene>
<comment type="caution">
    <text evidence="1">The sequence shown here is derived from an EMBL/GenBank/DDBJ whole genome shotgun (WGS) entry which is preliminary data.</text>
</comment>
<organism evidence="1 2">
    <name type="scientific">Dreissena polymorpha</name>
    <name type="common">Zebra mussel</name>
    <name type="synonym">Mytilus polymorpha</name>
    <dbReference type="NCBI Taxonomy" id="45954"/>
    <lineage>
        <taxon>Eukaryota</taxon>
        <taxon>Metazoa</taxon>
        <taxon>Spiralia</taxon>
        <taxon>Lophotrochozoa</taxon>
        <taxon>Mollusca</taxon>
        <taxon>Bivalvia</taxon>
        <taxon>Autobranchia</taxon>
        <taxon>Heteroconchia</taxon>
        <taxon>Euheterodonta</taxon>
        <taxon>Imparidentia</taxon>
        <taxon>Neoheterodontei</taxon>
        <taxon>Myida</taxon>
        <taxon>Dreissenoidea</taxon>
        <taxon>Dreissenidae</taxon>
        <taxon>Dreissena</taxon>
    </lineage>
</organism>
<keyword evidence="2" id="KW-1185">Reference proteome</keyword>
<accession>A0A9D4MZE5</accession>
<evidence type="ECO:0000313" key="2">
    <source>
        <dbReference type="Proteomes" id="UP000828390"/>
    </source>
</evidence>
<name>A0A9D4MZE5_DREPO</name>
<dbReference type="AlphaFoldDB" id="A0A9D4MZE5"/>